<dbReference type="InterPro" id="IPR011993">
    <property type="entry name" value="PH-like_dom_sf"/>
</dbReference>
<reference evidence="9" key="3">
    <citation type="submission" date="2025-09" db="UniProtKB">
        <authorList>
            <consortium name="Ensembl"/>
        </authorList>
    </citation>
    <scope>IDENTIFICATION</scope>
</reference>
<dbReference type="Ensembl" id="ENSDCDT00010049493.1">
    <property type="protein sequence ID" value="ENSDCDP00010039709.1"/>
    <property type="gene ID" value="ENSDCDG00010024493.1"/>
</dbReference>
<dbReference type="PANTHER" id="PTHR12156:SF30">
    <property type="entry name" value="PLECKSTRIN HOMOLOGY-LIKE DOMAIN FAMILY B MEMBER 1 ISOFORM X1"/>
    <property type="match status" value="1"/>
</dbReference>
<evidence type="ECO:0000256" key="5">
    <source>
        <dbReference type="ARBA" id="ARBA00077655"/>
    </source>
</evidence>
<dbReference type="Pfam" id="PF00498">
    <property type="entry name" value="FHA"/>
    <property type="match status" value="1"/>
</dbReference>
<dbReference type="GO" id="GO:0070507">
    <property type="term" value="P:regulation of microtubule cytoskeleton organization"/>
    <property type="evidence" value="ECO:0007669"/>
    <property type="project" value="TreeGrafter"/>
</dbReference>
<dbReference type="GO" id="GO:0045180">
    <property type="term" value="C:basal cortex"/>
    <property type="evidence" value="ECO:0007669"/>
    <property type="project" value="TreeGrafter"/>
</dbReference>
<organism evidence="9 10">
    <name type="scientific">Denticeps clupeoides</name>
    <name type="common">denticle herring</name>
    <dbReference type="NCBI Taxonomy" id="299321"/>
    <lineage>
        <taxon>Eukaryota</taxon>
        <taxon>Metazoa</taxon>
        <taxon>Chordata</taxon>
        <taxon>Craniata</taxon>
        <taxon>Vertebrata</taxon>
        <taxon>Euteleostomi</taxon>
        <taxon>Actinopterygii</taxon>
        <taxon>Neopterygii</taxon>
        <taxon>Teleostei</taxon>
        <taxon>Clupei</taxon>
        <taxon>Clupeiformes</taxon>
        <taxon>Denticipitoidei</taxon>
        <taxon>Denticipitidae</taxon>
        <taxon>Denticeps</taxon>
    </lineage>
</organism>
<evidence type="ECO:0000256" key="4">
    <source>
        <dbReference type="ARBA" id="ARBA00069090"/>
    </source>
</evidence>
<reference evidence="9 10" key="1">
    <citation type="submission" date="2020-06" db="EMBL/GenBank/DDBJ databases">
        <authorList>
            <consortium name="Wellcome Sanger Institute Data Sharing"/>
        </authorList>
    </citation>
    <scope>NUCLEOTIDE SEQUENCE [LARGE SCALE GENOMIC DNA]</scope>
</reference>
<feature type="compositionally biased region" description="Polar residues" evidence="7">
    <location>
        <begin position="335"/>
        <end position="344"/>
    </location>
</feature>
<accession>A0AAY4D3N2</accession>
<evidence type="ECO:0000256" key="2">
    <source>
        <dbReference type="ARBA" id="ARBA00022553"/>
    </source>
</evidence>
<dbReference type="SUPFAM" id="SSF50729">
    <property type="entry name" value="PH domain-like"/>
    <property type="match status" value="1"/>
</dbReference>
<proteinExistence type="predicted"/>
<gene>
    <name evidence="9" type="primary">phldb1b</name>
</gene>
<keyword evidence="10" id="KW-1185">Reference proteome</keyword>
<dbReference type="SMART" id="SM00233">
    <property type="entry name" value="PH"/>
    <property type="match status" value="1"/>
</dbReference>
<feature type="coiled-coil region" evidence="6">
    <location>
        <begin position="744"/>
        <end position="903"/>
    </location>
</feature>
<feature type="compositionally biased region" description="Polar residues" evidence="7">
    <location>
        <begin position="1016"/>
        <end position="1028"/>
    </location>
</feature>
<dbReference type="FunFam" id="2.30.29.30:FF:000006">
    <property type="entry name" value="Pleckstrin homology like domain family B member 1"/>
    <property type="match status" value="1"/>
</dbReference>
<keyword evidence="2" id="KW-0597">Phosphoprotein</keyword>
<feature type="domain" description="PH" evidence="8">
    <location>
        <begin position="1324"/>
        <end position="1437"/>
    </location>
</feature>
<feature type="compositionally biased region" description="Low complexity" evidence="7">
    <location>
        <begin position="388"/>
        <end position="404"/>
    </location>
</feature>
<dbReference type="Gene3D" id="2.30.29.30">
    <property type="entry name" value="Pleckstrin-homology domain (PH domain)/Phosphotyrosine-binding domain (PTB)"/>
    <property type="match status" value="1"/>
</dbReference>
<dbReference type="CDD" id="cd14673">
    <property type="entry name" value="PH_PHLDB1_2"/>
    <property type="match status" value="1"/>
</dbReference>
<dbReference type="CDD" id="cd22713">
    <property type="entry name" value="FHA_PHLB1"/>
    <property type="match status" value="1"/>
</dbReference>
<feature type="compositionally biased region" description="Polar residues" evidence="7">
    <location>
        <begin position="317"/>
        <end position="327"/>
    </location>
</feature>
<evidence type="ECO:0000256" key="3">
    <source>
        <dbReference type="ARBA" id="ARBA00023054"/>
    </source>
</evidence>
<dbReference type="Gene3D" id="2.60.200.20">
    <property type="match status" value="1"/>
</dbReference>
<dbReference type="InterPro" id="IPR052212">
    <property type="entry name" value="PH-like_domain"/>
</dbReference>
<evidence type="ECO:0000313" key="10">
    <source>
        <dbReference type="Proteomes" id="UP000694580"/>
    </source>
</evidence>
<feature type="compositionally biased region" description="Low complexity" evidence="7">
    <location>
        <begin position="238"/>
        <end position="251"/>
    </location>
</feature>
<dbReference type="Proteomes" id="UP000694580">
    <property type="component" value="Chromosome 2"/>
</dbReference>
<feature type="region of interest" description="Disordered" evidence="7">
    <location>
        <begin position="227"/>
        <end position="569"/>
    </location>
</feature>
<dbReference type="FunFam" id="2.60.200.20:FF:000004">
    <property type="entry name" value="pleckstrin homology-like domain family B member 1 isoform X1"/>
    <property type="match status" value="1"/>
</dbReference>
<feature type="compositionally biased region" description="Polar residues" evidence="7">
    <location>
        <begin position="175"/>
        <end position="193"/>
    </location>
</feature>
<evidence type="ECO:0000256" key="6">
    <source>
        <dbReference type="SAM" id="Coils"/>
    </source>
</evidence>
<feature type="region of interest" description="Disordered" evidence="7">
    <location>
        <begin position="695"/>
        <end position="725"/>
    </location>
</feature>
<dbReference type="RefSeq" id="XP_028820957.1">
    <property type="nucleotide sequence ID" value="XM_028965124.1"/>
</dbReference>
<feature type="compositionally biased region" description="Pro residues" evidence="7">
    <location>
        <begin position="464"/>
        <end position="479"/>
    </location>
</feature>
<dbReference type="GeneTree" id="ENSGT00940000155231"/>
<dbReference type="InterPro" id="IPR037810">
    <property type="entry name" value="PHLDB1/2/3_PH"/>
</dbReference>
<name>A0AAY4D3N2_9TELE</name>
<feature type="region of interest" description="Disordered" evidence="7">
    <location>
        <begin position="175"/>
        <end position="206"/>
    </location>
</feature>
<keyword evidence="1" id="KW-0488">Methylation</keyword>
<dbReference type="InterPro" id="IPR001849">
    <property type="entry name" value="PH_domain"/>
</dbReference>
<dbReference type="InterPro" id="IPR000253">
    <property type="entry name" value="FHA_dom"/>
</dbReference>
<feature type="compositionally biased region" description="Basic and acidic residues" evidence="7">
    <location>
        <begin position="194"/>
        <end position="205"/>
    </location>
</feature>
<dbReference type="Pfam" id="PF00169">
    <property type="entry name" value="PH"/>
    <property type="match status" value="1"/>
</dbReference>
<dbReference type="InterPro" id="IPR008984">
    <property type="entry name" value="SMAD_FHA_dom_sf"/>
</dbReference>
<feature type="compositionally biased region" description="Low complexity" evidence="7">
    <location>
        <begin position="421"/>
        <end position="433"/>
    </location>
</feature>
<evidence type="ECO:0000259" key="8">
    <source>
        <dbReference type="PROSITE" id="PS50003"/>
    </source>
</evidence>
<dbReference type="SUPFAM" id="SSF49879">
    <property type="entry name" value="SMAD/FHA domain"/>
    <property type="match status" value="1"/>
</dbReference>
<feature type="region of interest" description="Disordered" evidence="7">
    <location>
        <begin position="613"/>
        <end position="638"/>
    </location>
</feature>
<keyword evidence="3 6" id="KW-0175">Coiled coil</keyword>
<evidence type="ECO:0000256" key="1">
    <source>
        <dbReference type="ARBA" id="ARBA00022481"/>
    </source>
</evidence>
<evidence type="ECO:0000256" key="7">
    <source>
        <dbReference type="SAM" id="MobiDB-lite"/>
    </source>
</evidence>
<reference evidence="9" key="2">
    <citation type="submission" date="2025-08" db="UniProtKB">
        <authorList>
            <consortium name="Ensembl"/>
        </authorList>
    </citation>
    <scope>IDENTIFICATION</scope>
</reference>
<feature type="compositionally biased region" description="Low complexity" evidence="7">
    <location>
        <begin position="450"/>
        <end position="463"/>
    </location>
</feature>
<protein>
    <recommendedName>
        <fullName evidence="4">Pleckstrin homology-like domain family B member 1</fullName>
    </recommendedName>
    <alternativeName>
        <fullName evidence="5">Protein LL5-alpha</fullName>
    </alternativeName>
</protein>
<feature type="compositionally biased region" description="Low complexity" evidence="7">
    <location>
        <begin position="277"/>
        <end position="304"/>
    </location>
</feature>
<dbReference type="PANTHER" id="PTHR12156">
    <property type="entry name" value="PLECKSTRIN HOMOLOGY-LIKE DOMAIN, FAMILY B, MEMBER 3"/>
    <property type="match status" value="1"/>
</dbReference>
<sequence>MRKTMSLLDSWTKDLYVTESVSDSREMDSLNRNLPKCGRQMHQVLQSTPLDLIETGKGLKVQAERPHLVSLGSGRLSVAITLLPLPEGRTTLGSGEVDISIQGPGVAEQHCFIENQGGIISLHPCGNQCSVDGVPTTKPVRLSQGCMLCLGQSSFFRFNHPEEAFMMKSMLPDSGSTDTNLVNGNHQPRSAESQTHHTERVHPEHSALVNSIEKDLQDIMDSLVMDSTQPASEDKKSPAQPSLLSPLSPMLNGGGRYLLSPPTSPGAMSVGSSYENASPPFSPLSSPSPSAASSGSYNSPSPSSCQDNLPSLPPVPTRSSSYNYTSQPPVPVPRTSLTNHSATASGPRVPESPRFHRKALLEAPPSPKPSRRTANQDGFKAGGEPESPRSLLSLSSIPSADPSSAGRAVVPSSPRLTTRFPSGTSPSLSPSSPRVKSAAVLQERPGSPFQEQLELSLASSPSAQLPPQPSRSFHPPPLDPIIHIIPGGVASQQQSSMLHPPESPRLARHTPESSSMRDLPPLSPSLSRRGVPVLPLRTPESPSVKLVPESPRSRRKGSLGCPLDETIGTRLVRARSPSPTSSLTGVETGGARKASFGNTLSPAYSLGSLLVSSPISSPRSQRKMSASGPRDLRLPHPGMRERKNSITEISDNEDELLEYHRRQREERMREQEMERLERQRLETILSLCAEYSRGDGGGVGLEESSSTESQQELRASSLNGDTPGEYLSSGADGGLQLGYLEEERMRGLAQLDELKTRLSELEQQMQEFKQEAEMERALLEGEREAELEQIQAESDIINQLLHKLNQLETTVQREKDKERANVDAEREALARLQDGYSELEHQLHNCPESLREQLQEQLKREADALESETKKFEDLEFQQLEKESSLEEERETLSQQLLQERAQYQSSVAKRKEKVSALEGQAAQLGLQATQENERLTAERGVTLQLLQKEKEKLSSLEKKYLVLTGGRSFPKNSNTMKESERTRPLLVARDLERWYQEVSAVGDRGRIGPPPLPAKSTSTHRPSQMFRSKQDGDAVQQHKVSTGLSPPYSAATLGRNTPARSPLMIHSNTGSLPRNLAATLQDIETKRQLALKQKECLLSVWESCPARDAPAGQQVIEEQRRRLAELKQRAAVEAQCQWEALHGSQTQLSVPFTTPPPTLLHHSILHHQPASREQPYDTVSLESSDSMDTSVSTGNNSACSPDNMSSTSVKDSLKIEEMEKMLKEAQLERARLIECRERESEARKQMLEEERRRREEAEQRLQEETLHRRQLVEKEVKMRAKNFSQARPMTRYLPIRKEEFDLRSHVESSGHSVETCYHVILTEKMCKGYLVKMGGKIKSWKKRWFVFDRLKRTFSYYTDKHESKLKGVIYFQAIEEVYYDHLRSATKKGFFNLNLVNSPNPSLTFCVKTHDRLYYMVAPSAEAMRIWMDVIVTGAEGYTQFMN</sequence>
<dbReference type="PROSITE" id="PS50003">
    <property type="entry name" value="PH_DOMAIN"/>
    <property type="match status" value="1"/>
</dbReference>
<feature type="region of interest" description="Disordered" evidence="7">
    <location>
        <begin position="1183"/>
        <end position="1210"/>
    </location>
</feature>
<feature type="compositionally biased region" description="Low complexity" evidence="7">
    <location>
        <begin position="702"/>
        <end position="712"/>
    </location>
</feature>
<dbReference type="GeneID" id="114771714"/>
<feature type="region of interest" description="Disordered" evidence="7">
    <location>
        <begin position="1003"/>
        <end position="1061"/>
    </location>
</feature>
<feature type="coiled-coil region" evidence="6">
    <location>
        <begin position="1216"/>
        <end position="1275"/>
    </location>
</feature>
<evidence type="ECO:0000313" key="9">
    <source>
        <dbReference type="Ensembl" id="ENSDCDP00010039709.1"/>
    </source>
</evidence>